<dbReference type="KEGG" id="gbi:PG2T_06360"/>
<dbReference type="Proteomes" id="UP000092952">
    <property type="component" value="Chromosome"/>
</dbReference>
<dbReference type="InterPro" id="IPR007332">
    <property type="entry name" value="DUF411"/>
</dbReference>
<protein>
    <recommendedName>
        <fullName evidence="3">Metal-binding protein</fullName>
    </recommendedName>
</protein>
<dbReference type="Pfam" id="PF04214">
    <property type="entry name" value="DUF411"/>
    <property type="match status" value="1"/>
</dbReference>
<proteinExistence type="predicted"/>
<dbReference type="EMBL" id="CP014671">
    <property type="protein sequence ID" value="ANX03853.1"/>
    <property type="molecule type" value="Genomic_DNA"/>
</dbReference>
<evidence type="ECO:0008006" key="3">
    <source>
        <dbReference type="Google" id="ProtNLM"/>
    </source>
</evidence>
<dbReference type="RefSeq" id="WP_068803552.1">
    <property type="nucleotide sequence ID" value="NZ_CP014671.1"/>
</dbReference>
<name>A0A1B1YT78_9GAMM</name>
<dbReference type="InParanoid" id="A0A1B1YT78"/>
<dbReference type="STRING" id="1810504.PG2T_06360"/>
<accession>A0A1B1YT78</accession>
<sequence length="166" mass="17134">MRVFSKLGARPLGRTLGVLAIGAALMLVAGWLPGGAKATPPAVTVYKTASCGCCGAWVAHLRGAGFVTQVHDVADLQAVKTRLGVPQSLGSCHTATVGGYVIEGHVPATDIARLLEQRPAAKGLAVPGMPLGSPGMEHGDRQEPYRVLLWGTGAPRTFAEYPAAGR</sequence>
<evidence type="ECO:0000313" key="1">
    <source>
        <dbReference type="EMBL" id="ANX03853.1"/>
    </source>
</evidence>
<evidence type="ECO:0000313" key="2">
    <source>
        <dbReference type="Proteomes" id="UP000092952"/>
    </source>
</evidence>
<gene>
    <name evidence="1" type="ORF">PG2T_06360</name>
</gene>
<organism evidence="1 2">
    <name type="scientific">Immundisolibacter cernigliae</name>
    <dbReference type="NCBI Taxonomy" id="1810504"/>
    <lineage>
        <taxon>Bacteria</taxon>
        <taxon>Pseudomonadati</taxon>
        <taxon>Pseudomonadota</taxon>
        <taxon>Gammaproteobacteria</taxon>
        <taxon>Immundisolibacterales</taxon>
        <taxon>Immundisolibacteraceae</taxon>
        <taxon>Immundisolibacter</taxon>
    </lineage>
</organism>
<dbReference type="AlphaFoldDB" id="A0A1B1YT78"/>
<keyword evidence="2" id="KW-1185">Reference proteome</keyword>
<reference evidence="2" key="1">
    <citation type="submission" date="2016-03" db="EMBL/GenBank/DDBJ databases">
        <title>Complete genome sequence of Solimmundus cernigliae, representing a novel lineage of polycyclic aromatic hydrocarbon degraders within the Gammaproteobacteria.</title>
        <authorList>
            <person name="Singleton D.R."/>
            <person name="Dickey A.N."/>
            <person name="Scholl E.H."/>
            <person name="Wright F.A."/>
            <person name="Aitken M.D."/>
        </authorList>
    </citation>
    <scope>NUCLEOTIDE SEQUENCE [LARGE SCALE GENOMIC DNA]</scope>
    <source>
        <strain evidence="2">TR3.2</strain>
    </source>
</reference>